<proteinExistence type="predicted"/>
<evidence type="ECO:0000313" key="2">
    <source>
        <dbReference type="EMBL" id="VDI32695.1"/>
    </source>
</evidence>
<evidence type="ECO:0000256" key="1">
    <source>
        <dbReference type="SAM" id="SignalP"/>
    </source>
</evidence>
<comment type="caution">
    <text evidence="2">The sequence shown here is derived from an EMBL/GenBank/DDBJ whole genome shotgun (WGS) entry which is preliminary data.</text>
</comment>
<dbReference type="EMBL" id="UYJE01004940">
    <property type="protein sequence ID" value="VDI32695.1"/>
    <property type="molecule type" value="Genomic_DNA"/>
</dbReference>
<keyword evidence="3" id="KW-1185">Reference proteome</keyword>
<dbReference type="OrthoDB" id="10315218at2759"/>
<accession>A0A8B6EEW4</accession>
<evidence type="ECO:0000313" key="3">
    <source>
        <dbReference type="Proteomes" id="UP000596742"/>
    </source>
</evidence>
<protein>
    <submittedName>
        <fullName evidence="2">Uncharacterized protein</fullName>
    </submittedName>
</protein>
<sequence>MKAILLLLCLVLLSSTVTSQYWGRRWYDPYSALCKSGFYLRNPYTRRPFLCDGKWRGCPWPRWFGCQSMTGSDDGIGICCFERGDV</sequence>
<reference evidence="2" key="1">
    <citation type="submission" date="2018-11" db="EMBL/GenBank/DDBJ databases">
        <authorList>
            <person name="Alioto T."/>
            <person name="Alioto T."/>
        </authorList>
    </citation>
    <scope>NUCLEOTIDE SEQUENCE</scope>
</reference>
<keyword evidence="1" id="KW-0732">Signal</keyword>
<dbReference type="Proteomes" id="UP000596742">
    <property type="component" value="Unassembled WGS sequence"/>
</dbReference>
<gene>
    <name evidence="2" type="ORF">MGAL_10B030554</name>
</gene>
<name>A0A8B6EEW4_MYTGA</name>
<dbReference type="AlphaFoldDB" id="A0A8B6EEW4"/>
<organism evidence="2 3">
    <name type="scientific">Mytilus galloprovincialis</name>
    <name type="common">Mediterranean mussel</name>
    <dbReference type="NCBI Taxonomy" id="29158"/>
    <lineage>
        <taxon>Eukaryota</taxon>
        <taxon>Metazoa</taxon>
        <taxon>Spiralia</taxon>
        <taxon>Lophotrochozoa</taxon>
        <taxon>Mollusca</taxon>
        <taxon>Bivalvia</taxon>
        <taxon>Autobranchia</taxon>
        <taxon>Pteriomorphia</taxon>
        <taxon>Mytilida</taxon>
        <taxon>Mytiloidea</taxon>
        <taxon>Mytilidae</taxon>
        <taxon>Mytilinae</taxon>
        <taxon>Mytilus</taxon>
    </lineage>
</organism>
<feature type="chain" id="PRO_5033043727" evidence="1">
    <location>
        <begin position="20"/>
        <end position="86"/>
    </location>
</feature>
<feature type="signal peptide" evidence="1">
    <location>
        <begin position="1"/>
        <end position="19"/>
    </location>
</feature>